<keyword evidence="6" id="KW-0472">Membrane</keyword>
<dbReference type="PANTHER" id="PTHR32309:SF31">
    <property type="entry name" value="CAPSULAR EXOPOLYSACCHARIDE FAMILY"/>
    <property type="match status" value="1"/>
</dbReference>
<keyword evidence="1" id="KW-0808">Transferase</keyword>
<evidence type="ECO:0000259" key="7">
    <source>
        <dbReference type="Pfam" id="PF13614"/>
    </source>
</evidence>
<reference evidence="9" key="1">
    <citation type="journal article" date="2019" name="Int. J. Syst. Evol. Microbiol.">
        <title>The Global Catalogue of Microorganisms (GCM) 10K type strain sequencing project: providing services to taxonomists for standard genome sequencing and annotation.</title>
        <authorList>
            <consortium name="The Broad Institute Genomics Platform"/>
            <consortium name="The Broad Institute Genome Sequencing Center for Infectious Disease"/>
            <person name="Wu L."/>
            <person name="Ma J."/>
        </authorList>
    </citation>
    <scope>NUCLEOTIDE SEQUENCE [LARGE SCALE GENOMIC DNA]</scope>
    <source>
        <strain evidence="9">JCM 30331</strain>
    </source>
</reference>
<protein>
    <submittedName>
        <fullName evidence="8">ExoP</fullName>
    </submittedName>
</protein>
<evidence type="ECO:0000256" key="5">
    <source>
        <dbReference type="ARBA" id="ARBA00023137"/>
    </source>
</evidence>
<dbReference type="PANTHER" id="PTHR32309">
    <property type="entry name" value="TYROSINE-PROTEIN KINASE"/>
    <property type="match status" value="1"/>
</dbReference>
<evidence type="ECO:0000256" key="4">
    <source>
        <dbReference type="ARBA" id="ARBA00022840"/>
    </source>
</evidence>
<dbReference type="EMBL" id="BMPP01000006">
    <property type="protein sequence ID" value="GGK25318.1"/>
    <property type="molecule type" value="Genomic_DNA"/>
</dbReference>
<evidence type="ECO:0000256" key="1">
    <source>
        <dbReference type="ARBA" id="ARBA00022679"/>
    </source>
</evidence>
<feature type="transmembrane region" description="Helical" evidence="6">
    <location>
        <begin position="174"/>
        <end position="195"/>
    </location>
</feature>
<name>A0ABQ2ET99_9DEIO</name>
<dbReference type="InterPro" id="IPR025669">
    <property type="entry name" value="AAA_dom"/>
</dbReference>
<gene>
    <name evidence="8" type="ORF">GCM10008955_18740</name>
</gene>
<keyword evidence="6" id="KW-1133">Transmembrane helix</keyword>
<keyword evidence="6" id="KW-0812">Transmembrane</keyword>
<keyword evidence="9" id="KW-1185">Reference proteome</keyword>
<dbReference type="Gene3D" id="3.40.50.300">
    <property type="entry name" value="P-loop containing nucleotide triphosphate hydrolases"/>
    <property type="match status" value="1"/>
</dbReference>
<evidence type="ECO:0000313" key="8">
    <source>
        <dbReference type="EMBL" id="GGK25318.1"/>
    </source>
</evidence>
<evidence type="ECO:0000256" key="6">
    <source>
        <dbReference type="SAM" id="Phobius"/>
    </source>
</evidence>
<organism evidence="8 9">
    <name type="scientific">Deinococcus malanensis</name>
    <dbReference type="NCBI Taxonomy" id="1706855"/>
    <lineage>
        <taxon>Bacteria</taxon>
        <taxon>Thermotogati</taxon>
        <taxon>Deinococcota</taxon>
        <taxon>Deinococci</taxon>
        <taxon>Deinococcales</taxon>
        <taxon>Deinococcaceae</taxon>
        <taxon>Deinococcus</taxon>
    </lineage>
</organism>
<dbReference type="SUPFAM" id="SSF52540">
    <property type="entry name" value="P-loop containing nucleoside triphosphate hydrolases"/>
    <property type="match status" value="1"/>
</dbReference>
<evidence type="ECO:0000313" key="9">
    <source>
        <dbReference type="Proteomes" id="UP000647587"/>
    </source>
</evidence>
<feature type="domain" description="AAA" evidence="7">
    <location>
        <begin position="265"/>
        <end position="410"/>
    </location>
</feature>
<sequence length="463" mass="49628">MAQALQSTQVIGPLIQAIRKEEEISQSERERLSENLGRELREQRLQSVTLTSRLDLSGNGIYTVRARARTAAAAQRLANLASAALFSWDRDRALESVRRAQAGFQAQLAQVDQQLGASALPGVERQTLIARRANIQGNLTQVQLLEDSVAGVLSSLSAAVEPLRPVAPKPLRNAALAGLLGVLLATGIVALLTVLDRTIRSEDDLLTLDVPTLAVIPRLRQRDIIFSGIVRAARQAGLYEAIGFLRVNLMTTLAGKPHPVVMVTSTAPGEGKSSLTATLADGFASSGQRVLIIDADLRRGTQAAVWKKYDEGGRWHQLSGQGGVRTTREALADPHNVQVIQVEDNVDMLPAGPGVQDSLGVFNQADIAGALALWRQNYDIVLIDSAPLLALADGLVVGVHTDAVLMVTEYGRTNVQSVRSALRRAERAGLNILGFVINKSDAREGNSYGYSYSYAPKTSGVSA</sequence>
<keyword evidence="2" id="KW-0547">Nucleotide-binding</keyword>
<keyword evidence="5" id="KW-0829">Tyrosine-protein kinase</keyword>
<dbReference type="CDD" id="cd05387">
    <property type="entry name" value="BY-kinase"/>
    <property type="match status" value="1"/>
</dbReference>
<proteinExistence type="predicted"/>
<dbReference type="InterPro" id="IPR050445">
    <property type="entry name" value="Bact_polysacc_biosynth/exp"/>
</dbReference>
<keyword evidence="3" id="KW-0418">Kinase</keyword>
<dbReference type="InterPro" id="IPR027417">
    <property type="entry name" value="P-loop_NTPase"/>
</dbReference>
<evidence type="ECO:0000256" key="2">
    <source>
        <dbReference type="ARBA" id="ARBA00022741"/>
    </source>
</evidence>
<comment type="caution">
    <text evidence="8">The sequence shown here is derived from an EMBL/GenBank/DDBJ whole genome shotgun (WGS) entry which is preliminary data.</text>
</comment>
<dbReference type="Pfam" id="PF13614">
    <property type="entry name" value="AAA_31"/>
    <property type="match status" value="1"/>
</dbReference>
<keyword evidence="4" id="KW-0067">ATP-binding</keyword>
<evidence type="ECO:0000256" key="3">
    <source>
        <dbReference type="ARBA" id="ARBA00022777"/>
    </source>
</evidence>
<dbReference type="InterPro" id="IPR005702">
    <property type="entry name" value="Wzc-like_C"/>
</dbReference>
<dbReference type="Proteomes" id="UP000647587">
    <property type="component" value="Unassembled WGS sequence"/>
</dbReference>
<accession>A0ABQ2ET99</accession>